<reference evidence="3" key="2">
    <citation type="submission" date="2025-08" db="UniProtKB">
        <authorList>
            <consortium name="RefSeq"/>
        </authorList>
    </citation>
    <scope>IDENTIFICATION</scope>
</reference>
<protein>
    <recommendedName>
        <fullName evidence="1">Reverse transcriptase zinc-binding domain-containing protein</fullName>
    </recommendedName>
</protein>
<dbReference type="PaxDb" id="3635-A0A1U8KFY5"/>
<name>A0A1U8KFY5_GOSHI</name>
<evidence type="ECO:0000313" key="2">
    <source>
        <dbReference type="Proteomes" id="UP000818029"/>
    </source>
</evidence>
<evidence type="ECO:0000313" key="3">
    <source>
        <dbReference type="RefSeq" id="XP_016699868.1"/>
    </source>
</evidence>
<evidence type="ECO:0000259" key="1">
    <source>
        <dbReference type="Pfam" id="PF13966"/>
    </source>
</evidence>
<gene>
    <name evidence="3" type="primary">LOC107915214</name>
</gene>
<dbReference type="Pfam" id="PF13966">
    <property type="entry name" value="zf-RVT"/>
    <property type="match status" value="1"/>
</dbReference>
<feature type="domain" description="Reverse transcriptase zinc-binding" evidence="1">
    <location>
        <begin position="192"/>
        <end position="253"/>
    </location>
</feature>
<dbReference type="OrthoDB" id="1748554at2759"/>
<dbReference type="GeneID" id="107915214"/>
<dbReference type="PANTHER" id="PTHR33116">
    <property type="entry name" value="REVERSE TRANSCRIPTASE ZINC-BINDING DOMAIN-CONTAINING PROTEIN-RELATED-RELATED"/>
    <property type="match status" value="1"/>
</dbReference>
<dbReference type="PANTHER" id="PTHR33116:SF84">
    <property type="entry name" value="RNA-DIRECTED DNA POLYMERASE"/>
    <property type="match status" value="1"/>
</dbReference>
<dbReference type="AlphaFoldDB" id="A0A1U8KFY5"/>
<reference evidence="2" key="1">
    <citation type="journal article" date="2020" name="Nat. Genet.">
        <title>Genomic diversifications of five Gossypium allopolyploid species and their impact on cotton improvement.</title>
        <authorList>
            <person name="Chen Z.J."/>
            <person name="Sreedasyam A."/>
            <person name="Ando A."/>
            <person name="Song Q."/>
            <person name="De Santiago L.M."/>
            <person name="Hulse-Kemp A.M."/>
            <person name="Ding M."/>
            <person name="Ye W."/>
            <person name="Kirkbride R.C."/>
            <person name="Jenkins J."/>
            <person name="Plott C."/>
            <person name="Lovell J."/>
            <person name="Lin Y.M."/>
            <person name="Vaughn R."/>
            <person name="Liu B."/>
            <person name="Simpson S."/>
            <person name="Scheffler B.E."/>
            <person name="Wen L."/>
            <person name="Saski C.A."/>
            <person name="Grover C.E."/>
            <person name="Hu G."/>
            <person name="Conover J.L."/>
            <person name="Carlson J.W."/>
            <person name="Shu S."/>
            <person name="Boston L.B."/>
            <person name="Williams M."/>
            <person name="Peterson D.G."/>
            <person name="McGee K."/>
            <person name="Jones D.C."/>
            <person name="Wendel J.F."/>
            <person name="Stelly D.M."/>
            <person name="Grimwood J."/>
            <person name="Schmutz J."/>
        </authorList>
    </citation>
    <scope>NUCLEOTIDE SEQUENCE [LARGE SCALE GENOMIC DNA]</scope>
    <source>
        <strain evidence="2">cv. TM-1</strain>
    </source>
</reference>
<dbReference type="KEGG" id="ghi:107915214"/>
<sequence length="261" mass="29773">MGFPTQLVQWISVCITSPRFSISLNGGLNGFLEVAAKHGVFKYHPKYVRMQLSHLSFANDLLMFAKGNVDSVSELFVASVSEEKLGVITSIIGFKIGKLLVRLQLIKAVLFSIQAYWCMRFLLPKAVLKKVSQICVRFFWEVGTAATEYILKGRSFWDISPNSVSSWNWRRMLKLKEVAACNVHNFPVDIVKLWEDIRVKGRKVSWHRLLWFPLHIPKHSIIAWMAILNRLPTRDSLVSMGLTVDAGCLLCSRFSLEVVFL</sequence>
<accession>A0A1U8KFY5</accession>
<proteinExistence type="predicted"/>
<dbReference type="RefSeq" id="XP_016699868.1">
    <property type="nucleotide sequence ID" value="XM_016844379.1"/>
</dbReference>
<dbReference type="InterPro" id="IPR026960">
    <property type="entry name" value="RVT-Znf"/>
</dbReference>
<keyword evidence="2" id="KW-1185">Reference proteome</keyword>
<dbReference type="STRING" id="3635.A0A1U8KFY5"/>
<dbReference type="Proteomes" id="UP000818029">
    <property type="component" value="Chromosome D10"/>
</dbReference>
<organism evidence="2 3">
    <name type="scientific">Gossypium hirsutum</name>
    <name type="common">Upland cotton</name>
    <name type="synonym">Gossypium mexicanum</name>
    <dbReference type="NCBI Taxonomy" id="3635"/>
    <lineage>
        <taxon>Eukaryota</taxon>
        <taxon>Viridiplantae</taxon>
        <taxon>Streptophyta</taxon>
        <taxon>Embryophyta</taxon>
        <taxon>Tracheophyta</taxon>
        <taxon>Spermatophyta</taxon>
        <taxon>Magnoliopsida</taxon>
        <taxon>eudicotyledons</taxon>
        <taxon>Gunneridae</taxon>
        <taxon>Pentapetalae</taxon>
        <taxon>rosids</taxon>
        <taxon>malvids</taxon>
        <taxon>Malvales</taxon>
        <taxon>Malvaceae</taxon>
        <taxon>Malvoideae</taxon>
        <taxon>Gossypium</taxon>
    </lineage>
</organism>